<dbReference type="Proteomes" id="UP000076842">
    <property type="component" value="Unassembled WGS sequence"/>
</dbReference>
<dbReference type="AlphaFoldDB" id="A0A165E0W5"/>
<dbReference type="STRING" id="1353952.A0A165E0W5"/>
<dbReference type="GO" id="GO:0005737">
    <property type="term" value="C:cytoplasm"/>
    <property type="evidence" value="ECO:0007669"/>
    <property type="project" value="TreeGrafter"/>
</dbReference>
<sequence>MQTPLSSRPPSLSISVESEQPTNTLIIPNLPPAFFAPSVLEALKQHFASYGELYAWTPLKGFKRILVVYYDAEDAEAARESDNLVIGHEREPILSEVAPASEEGEDPLPAFTLRVYRGDPTPLNRQTSTLHPPEIEHNYLISPPGSPPVGWEQTREEPPNQDTLAHDLVRALEQLRIERELAGNPHEPHVLVSGEDEEGRRMPRVVVQDVDLERAATAELAEWNITAMPAPRLEGVRTAMPPVAGE</sequence>
<dbReference type="OrthoDB" id="17212at2759"/>
<proteinExistence type="inferred from homology"/>
<accession>A0A165E0W5</accession>
<keyword evidence="3" id="KW-1185">Reference proteome</keyword>
<evidence type="ECO:0000313" key="3">
    <source>
        <dbReference type="Proteomes" id="UP000076842"/>
    </source>
</evidence>
<dbReference type="GO" id="GO:0005634">
    <property type="term" value="C:nucleus"/>
    <property type="evidence" value="ECO:0007669"/>
    <property type="project" value="TreeGrafter"/>
</dbReference>
<dbReference type="Pfam" id="PF04847">
    <property type="entry name" value="Calcipressin"/>
    <property type="match status" value="1"/>
</dbReference>
<protein>
    <submittedName>
        <fullName evidence="2">Calcipressin</fullName>
    </submittedName>
</protein>
<organism evidence="2 3">
    <name type="scientific">Calocera cornea HHB12733</name>
    <dbReference type="NCBI Taxonomy" id="1353952"/>
    <lineage>
        <taxon>Eukaryota</taxon>
        <taxon>Fungi</taxon>
        <taxon>Dikarya</taxon>
        <taxon>Basidiomycota</taxon>
        <taxon>Agaricomycotina</taxon>
        <taxon>Dacrymycetes</taxon>
        <taxon>Dacrymycetales</taxon>
        <taxon>Dacrymycetaceae</taxon>
        <taxon>Calocera</taxon>
    </lineage>
</organism>
<dbReference type="Gene3D" id="3.30.70.330">
    <property type="match status" value="1"/>
</dbReference>
<comment type="similarity">
    <text evidence="1">Belongs to the RCAN family.</text>
</comment>
<evidence type="ECO:0000313" key="2">
    <source>
        <dbReference type="EMBL" id="KZT53880.1"/>
    </source>
</evidence>
<dbReference type="InterPro" id="IPR035979">
    <property type="entry name" value="RBD_domain_sf"/>
</dbReference>
<dbReference type="GO" id="GO:0019722">
    <property type="term" value="P:calcium-mediated signaling"/>
    <property type="evidence" value="ECO:0007669"/>
    <property type="project" value="InterPro"/>
</dbReference>
<dbReference type="InterPro" id="IPR006931">
    <property type="entry name" value="Calcipressin"/>
</dbReference>
<dbReference type="InParanoid" id="A0A165E0W5"/>
<gene>
    <name evidence="2" type="ORF">CALCODRAFT_500521</name>
</gene>
<dbReference type="SUPFAM" id="SSF54928">
    <property type="entry name" value="RNA-binding domain, RBD"/>
    <property type="match status" value="1"/>
</dbReference>
<dbReference type="InterPro" id="IPR012677">
    <property type="entry name" value="Nucleotide-bd_a/b_plait_sf"/>
</dbReference>
<dbReference type="PANTHER" id="PTHR10300">
    <property type="entry name" value="CALCIPRESSIN"/>
    <property type="match status" value="1"/>
</dbReference>
<dbReference type="GO" id="GO:0008597">
    <property type="term" value="F:calcium-dependent protein serine/threonine phosphatase regulator activity"/>
    <property type="evidence" value="ECO:0007669"/>
    <property type="project" value="TreeGrafter"/>
</dbReference>
<dbReference type="PANTHER" id="PTHR10300:SF14">
    <property type="entry name" value="PROTEIN SARAH"/>
    <property type="match status" value="1"/>
</dbReference>
<reference evidence="2 3" key="1">
    <citation type="journal article" date="2016" name="Mol. Biol. Evol.">
        <title>Comparative Genomics of Early-Diverging Mushroom-Forming Fungi Provides Insights into the Origins of Lignocellulose Decay Capabilities.</title>
        <authorList>
            <person name="Nagy L.G."/>
            <person name="Riley R."/>
            <person name="Tritt A."/>
            <person name="Adam C."/>
            <person name="Daum C."/>
            <person name="Floudas D."/>
            <person name="Sun H."/>
            <person name="Yadav J.S."/>
            <person name="Pangilinan J."/>
            <person name="Larsson K.H."/>
            <person name="Matsuura K."/>
            <person name="Barry K."/>
            <person name="Labutti K."/>
            <person name="Kuo R."/>
            <person name="Ohm R.A."/>
            <person name="Bhattacharya S.S."/>
            <person name="Shirouzu T."/>
            <person name="Yoshinaga Y."/>
            <person name="Martin F.M."/>
            <person name="Grigoriev I.V."/>
            <person name="Hibbett D.S."/>
        </authorList>
    </citation>
    <scope>NUCLEOTIDE SEQUENCE [LARGE SCALE GENOMIC DNA]</scope>
    <source>
        <strain evidence="2 3">HHB12733</strain>
    </source>
</reference>
<dbReference type="EMBL" id="KV424026">
    <property type="protein sequence ID" value="KZT53880.1"/>
    <property type="molecule type" value="Genomic_DNA"/>
</dbReference>
<evidence type="ECO:0000256" key="1">
    <source>
        <dbReference type="ARBA" id="ARBA00008209"/>
    </source>
</evidence>
<name>A0A165E0W5_9BASI</name>
<dbReference type="GO" id="GO:0003676">
    <property type="term" value="F:nucleic acid binding"/>
    <property type="evidence" value="ECO:0007669"/>
    <property type="project" value="InterPro"/>
</dbReference>